<keyword evidence="4" id="KW-0539">Nucleus</keyword>
<evidence type="ECO:0000256" key="6">
    <source>
        <dbReference type="ARBA" id="ARBA00048336"/>
    </source>
</evidence>
<evidence type="ECO:0000256" key="1">
    <source>
        <dbReference type="ARBA" id="ARBA00004123"/>
    </source>
</evidence>
<dbReference type="InterPro" id="IPR039189">
    <property type="entry name" value="Fcp1"/>
</dbReference>
<evidence type="ECO:0000313" key="8">
    <source>
        <dbReference type="Proteomes" id="UP000813463"/>
    </source>
</evidence>
<dbReference type="RefSeq" id="XP_021848199.2">
    <property type="nucleotide sequence ID" value="XM_021992507.2"/>
</dbReference>
<sequence length="217" mass="25689">MKYDDVFEIKLSDNEYVLKLRPGVREFLDMVSSMFELSIFTIGYREYAHKVVEKLGGFSRFSCVIAREDCLQKRQKTLDLVLSHKQRVLIVDDMEQVWEKCCKENLIKIKSYDFFPLKEGIVVENKMDKELSRVFEMLREVHNVFYDGNNDEDYGVKDAREVLKRVLISRGLSCVSQEQYEELEDQKSVEVCRVKRLKIKFNGAWLEKSNKKIRLFG</sequence>
<dbReference type="Pfam" id="PF03031">
    <property type="entry name" value="NIF"/>
    <property type="match status" value="1"/>
</dbReference>
<dbReference type="AlphaFoldDB" id="A0A9R0JV57"/>
<comment type="subcellular location">
    <subcellularLocation>
        <location evidence="1">Nucleus</location>
    </subcellularLocation>
</comment>
<dbReference type="PANTHER" id="PTHR23081">
    <property type="entry name" value="RNA POLYMERASE II CTD PHOSPHATASE"/>
    <property type="match status" value="1"/>
</dbReference>
<dbReference type="InterPro" id="IPR023214">
    <property type="entry name" value="HAD_sf"/>
</dbReference>
<protein>
    <recommendedName>
        <fullName evidence="2">protein-serine/threonine phosphatase</fullName>
        <ecNumber evidence="2">3.1.3.16</ecNumber>
    </recommendedName>
</protein>
<dbReference type="InterPro" id="IPR004274">
    <property type="entry name" value="FCP1_dom"/>
</dbReference>
<feature type="domain" description="FCP1 homology" evidence="7">
    <location>
        <begin position="1"/>
        <end position="141"/>
    </location>
</feature>
<name>A0A9R0JV57_SPIOL</name>
<dbReference type="SMART" id="SM00577">
    <property type="entry name" value="CPDc"/>
    <property type="match status" value="1"/>
</dbReference>
<gene>
    <name evidence="9" type="primary">LOC110787869</name>
</gene>
<dbReference type="EC" id="3.1.3.16" evidence="2"/>
<accession>A0A9R0JV57</accession>
<comment type="catalytic activity">
    <reaction evidence="5">
        <text>O-phospho-L-seryl-[protein] + H2O = L-seryl-[protein] + phosphate</text>
        <dbReference type="Rhea" id="RHEA:20629"/>
        <dbReference type="Rhea" id="RHEA-COMP:9863"/>
        <dbReference type="Rhea" id="RHEA-COMP:11604"/>
        <dbReference type="ChEBI" id="CHEBI:15377"/>
        <dbReference type="ChEBI" id="CHEBI:29999"/>
        <dbReference type="ChEBI" id="CHEBI:43474"/>
        <dbReference type="ChEBI" id="CHEBI:83421"/>
        <dbReference type="EC" id="3.1.3.16"/>
    </reaction>
</comment>
<proteinExistence type="predicted"/>
<dbReference type="GO" id="GO:0008420">
    <property type="term" value="F:RNA polymerase II CTD heptapeptide repeat phosphatase activity"/>
    <property type="evidence" value="ECO:0000318"/>
    <property type="project" value="GO_Central"/>
</dbReference>
<dbReference type="GeneID" id="110787869"/>
<dbReference type="SUPFAM" id="SSF56784">
    <property type="entry name" value="HAD-like"/>
    <property type="match status" value="1"/>
</dbReference>
<dbReference type="InterPro" id="IPR036412">
    <property type="entry name" value="HAD-like_sf"/>
</dbReference>
<dbReference type="PROSITE" id="PS50969">
    <property type="entry name" value="FCP1"/>
    <property type="match status" value="1"/>
</dbReference>
<comment type="catalytic activity">
    <reaction evidence="6">
        <text>O-phospho-L-threonyl-[protein] + H2O = L-threonyl-[protein] + phosphate</text>
        <dbReference type="Rhea" id="RHEA:47004"/>
        <dbReference type="Rhea" id="RHEA-COMP:11060"/>
        <dbReference type="Rhea" id="RHEA-COMP:11605"/>
        <dbReference type="ChEBI" id="CHEBI:15377"/>
        <dbReference type="ChEBI" id="CHEBI:30013"/>
        <dbReference type="ChEBI" id="CHEBI:43474"/>
        <dbReference type="ChEBI" id="CHEBI:61977"/>
        <dbReference type="EC" id="3.1.3.16"/>
    </reaction>
</comment>
<dbReference type="Gene3D" id="3.40.50.1000">
    <property type="entry name" value="HAD superfamily/HAD-like"/>
    <property type="match status" value="1"/>
</dbReference>
<evidence type="ECO:0000313" key="9">
    <source>
        <dbReference type="RefSeq" id="XP_021848199.2"/>
    </source>
</evidence>
<dbReference type="PANTHER" id="PTHR23081:SF36">
    <property type="entry name" value="RNA POLYMERASE II SUBUNIT A C-TERMINAL DOMAIN PHOSPHATASE"/>
    <property type="match status" value="1"/>
</dbReference>
<evidence type="ECO:0000256" key="5">
    <source>
        <dbReference type="ARBA" id="ARBA00047761"/>
    </source>
</evidence>
<evidence type="ECO:0000256" key="4">
    <source>
        <dbReference type="ARBA" id="ARBA00023242"/>
    </source>
</evidence>
<dbReference type="Proteomes" id="UP000813463">
    <property type="component" value="Chromosome 4"/>
</dbReference>
<dbReference type="GO" id="GO:0005634">
    <property type="term" value="C:nucleus"/>
    <property type="evidence" value="ECO:0007669"/>
    <property type="project" value="UniProtKB-SubCell"/>
</dbReference>
<evidence type="ECO:0000259" key="7">
    <source>
        <dbReference type="PROSITE" id="PS50969"/>
    </source>
</evidence>
<reference evidence="8" key="1">
    <citation type="journal article" date="2021" name="Nat. Commun.">
        <title>Genomic analyses provide insights into spinach domestication and the genetic basis of agronomic traits.</title>
        <authorList>
            <person name="Cai X."/>
            <person name="Sun X."/>
            <person name="Xu C."/>
            <person name="Sun H."/>
            <person name="Wang X."/>
            <person name="Ge C."/>
            <person name="Zhang Z."/>
            <person name="Wang Q."/>
            <person name="Fei Z."/>
            <person name="Jiao C."/>
            <person name="Wang Q."/>
        </authorList>
    </citation>
    <scope>NUCLEOTIDE SEQUENCE [LARGE SCALE GENOMIC DNA]</scope>
    <source>
        <strain evidence="8">cv. Varoflay</strain>
    </source>
</reference>
<reference evidence="9" key="2">
    <citation type="submission" date="2025-08" db="UniProtKB">
        <authorList>
            <consortium name="RefSeq"/>
        </authorList>
    </citation>
    <scope>IDENTIFICATION</scope>
    <source>
        <tissue evidence="9">Leaf</tissue>
    </source>
</reference>
<organism evidence="8 9">
    <name type="scientific">Spinacia oleracea</name>
    <name type="common">Spinach</name>
    <dbReference type="NCBI Taxonomy" id="3562"/>
    <lineage>
        <taxon>Eukaryota</taxon>
        <taxon>Viridiplantae</taxon>
        <taxon>Streptophyta</taxon>
        <taxon>Embryophyta</taxon>
        <taxon>Tracheophyta</taxon>
        <taxon>Spermatophyta</taxon>
        <taxon>Magnoliopsida</taxon>
        <taxon>eudicotyledons</taxon>
        <taxon>Gunneridae</taxon>
        <taxon>Pentapetalae</taxon>
        <taxon>Caryophyllales</taxon>
        <taxon>Chenopodiaceae</taxon>
        <taxon>Chenopodioideae</taxon>
        <taxon>Anserineae</taxon>
        <taxon>Spinacia</taxon>
    </lineage>
</organism>
<dbReference type="KEGG" id="soe:110787869"/>
<keyword evidence="3" id="KW-0378">Hydrolase</keyword>
<keyword evidence="8" id="KW-1185">Reference proteome</keyword>
<evidence type="ECO:0000256" key="3">
    <source>
        <dbReference type="ARBA" id="ARBA00022801"/>
    </source>
</evidence>
<evidence type="ECO:0000256" key="2">
    <source>
        <dbReference type="ARBA" id="ARBA00013081"/>
    </source>
</evidence>